<sequence length="98" mass="11277">MEIVFQGTNLVAGTRHPMHLHGYSFYLVGWGFRNFDKNRDPLRYNLVDPPFQNTISIPTNGWGSNQIRGIQPWSVVHALPCRMPSDLGHGNYVHSEKW</sequence>
<gene>
    <name evidence="3" type="primary">LAC1_3</name>
    <name evidence="3" type="ORF">CK203_115183</name>
</gene>
<dbReference type="EMBL" id="QGNW01002563">
    <property type="protein sequence ID" value="RVW17988.1"/>
    <property type="molecule type" value="Genomic_DNA"/>
</dbReference>
<dbReference type="Pfam" id="PF07731">
    <property type="entry name" value="Cu-oxidase_2"/>
    <property type="match status" value="1"/>
</dbReference>
<dbReference type="Gene3D" id="2.60.40.420">
    <property type="entry name" value="Cupredoxins - blue copper proteins"/>
    <property type="match status" value="1"/>
</dbReference>
<evidence type="ECO:0000256" key="1">
    <source>
        <dbReference type="ARBA" id="ARBA00010609"/>
    </source>
</evidence>
<comment type="caution">
    <text evidence="3">The sequence shown here is derived from an EMBL/GenBank/DDBJ whole genome shotgun (WGS) entry which is preliminary data.</text>
</comment>
<dbReference type="PANTHER" id="PTHR11709:SF487">
    <property type="entry name" value="LACCASE"/>
    <property type="match status" value="1"/>
</dbReference>
<dbReference type="AlphaFoldDB" id="A0A438C454"/>
<dbReference type="GO" id="GO:0005507">
    <property type="term" value="F:copper ion binding"/>
    <property type="evidence" value="ECO:0007669"/>
    <property type="project" value="InterPro"/>
</dbReference>
<dbReference type="InterPro" id="IPR011706">
    <property type="entry name" value="Cu-oxidase_C"/>
</dbReference>
<proteinExistence type="inferred from homology"/>
<evidence type="ECO:0000313" key="4">
    <source>
        <dbReference type="Proteomes" id="UP000288805"/>
    </source>
</evidence>
<reference evidence="3 4" key="1">
    <citation type="journal article" date="2018" name="PLoS Genet.">
        <title>Population sequencing reveals clonal diversity and ancestral inbreeding in the grapevine cultivar Chardonnay.</title>
        <authorList>
            <person name="Roach M.J."/>
            <person name="Johnson D.L."/>
            <person name="Bohlmann J."/>
            <person name="van Vuuren H.J."/>
            <person name="Jones S.J."/>
            <person name="Pretorius I.S."/>
            <person name="Schmidt S.A."/>
            <person name="Borneman A.R."/>
        </authorList>
    </citation>
    <scope>NUCLEOTIDE SEQUENCE [LARGE SCALE GENOMIC DNA]</scope>
    <source>
        <strain evidence="4">cv. Chardonnay</strain>
        <tissue evidence="3">Leaf</tissue>
    </source>
</reference>
<dbReference type="GO" id="GO:0016491">
    <property type="term" value="F:oxidoreductase activity"/>
    <property type="evidence" value="ECO:0007669"/>
    <property type="project" value="InterPro"/>
</dbReference>
<dbReference type="InterPro" id="IPR045087">
    <property type="entry name" value="Cu-oxidase_fam"/>
</dbReference>
<dbReference type="PANTHER" id="PTHR11709">
    <property type="entry name" value="MULTI-COPPER OXIDASE"/>
    <property type="match status" value="1"/>
</dbReference>
<organism evidence="3 4">
    <name type="scientific">Vitis vinifera</name>
    <name type="common">Grape</name>
    <dbReference type="NCBI Taxonomy" id="29760"/>
    <lineage>
        <taxon>Eukaryota</taxon>
        <taxon>Viridiplantae</taxon>
        <taxon>Streptophyta</taxon>
        <taxon>Embryophyta</taxon>
        <taxon>Tracheophyta</taxon>
        <taxon>Spermatophyta</taxon>
        <taxon>Magnoliopsida</taxon>
        <taxon>eudicotyledons</taxon>
        <taxon>Gunneridae</taxon>
        <taxon>Pentapetalae</taxon>
        <taxon>rosids</taxon>
        <taxon>Vitales</taxon>
        <taxon>Vitaceae</taxon>
        <taxon>Viteae</taxon>
        <taxon>Vitis</taxon>
    </lineage>
</organism>
<feature type="domain" description="Plastocyanin-like" evidence="2">
    <location>
        <begin position="2"/>
        <end position="63"/>
    </location>
</feature>
<dbReference type="Proteomes" id="UP000288805">
    <property type="component" value="Unassembled WGS sequence"/>
</dbReference>
<evidence type="ECO:0000313" key="3">
    <source>
        <dbReference type="EMBL" id="RVW17988.1"/>
    </source>
</evidence>
<comment type="similarity">
    <text evidence="1">Belongs to the multicopper oxidase family.</text>
</comment>
<dbReference type="InterPro" id="IPR008972">
    <property type="entry name" value="Cupredoxin"/>
</dbReference>
<dbReference type="SUPFAM" id="SSF49503">
    <property type="entry name" value="Cupredoxins"/>
    <property type="match status" value="1"/>
</dbReference>
<accession>A0A438C454</accession>
<name>A0A438C454_VITVI</name>
<protein>
    <submittedName>
        <fullName evidence="3">Laccase-1</fullName>
    </submittedName>
</protein>
<evidence type="ECO:0000259" key="2">
    <source>
        <dbReference type="Pfam" id="PF07731"/>
    </source>
</evidence>